<feature type="transmembrane region" description="Helical" evidence="2">
    <location>
        <begin position="51"/>
        <end position="74"/>
    </location>
</feature>
<evidence type="ECO:0000256" key="2">
    <source>
        <dbReference type="SAM" id="Phobius"/>
    </source>
</evidence>
<evidence type="ECO:0000256" key="1">
    <source>
        <dbReference type="SAM" id="MobiDB-lite"/>
    </source>
</evidence>
<reference evidence="3 4" key="1">
    <citation type="journal article" date="2015" name="Genome Announc.">
        <title>Complete Genome Sequence of Spiroplasma turonicum Strain Tab4cT, a Parasite of a Horse Fly, Haematopota sp. (Diptera: Tabanidae).</title>
        <authorList>
            <person name="Davis R.E."/>
            <person name="Shao J."/>
            <person name="Zhao Y."/>
            <person name="Gasparich G.E."/>
            <person name="Gaynor B.J."/>
            <person name="Donofrio N."/>
        </authorList>
    </citation>
    <scope>NUCLEOTIDE SEQUENCE [LARGE SCALE GENOMIC DNA]</scope>
    <source>
        <strain evidence="3 4">Tab4c</strain>
    </source>
</reference>
<keyword evidence="2" id="KW-0472">Membrane</keyword>
<feature type="transmembrane region" description="Helical" evidence="2">
    <location>
        <begin position="86"/>
        <end position="105"/>
    </location>
</feature>
<dbReference type="EMBL" id="CP012328">
    <property type="protein sequence ID" value="AKU79473.1"/>
    <property type="molecule type" value="Genomic_DNA"/>
</dbReference>
<dbReference type="RefSeq" id="WP_075048076.1">
    <property type="nucleotide sequence ID" value="NZ_CP012328.1"/>
</dbReference>
<keyword evidence="2" id="KW-0812">Transmembrane</keyword>
<dbReference type="PATRIC" id="fig|216946.3.peg.226"/>
<keyword evidence="4" id="KW-1185">Reference proteome</keyword>
<sequence length="439" mass="50064">MNKIKLIFNIFLPIAIISTFVGTFIFLINISSDLSVNFIMFTEDNYVDNSFLISQSLVIIAILVNLVFWFFSLLTKELKVISFIKSFLALFLLISSAYFLILLYLQLDELSFAYINISILLNYSLLALGSALSLTCFILFLVYSIVLNKKPKRVIKRSPSIQSEPVSQNSIEESNDEVYNETAFNVSNEEKPNLVEESFTSTPNEETFNISDKLSELKHNLHNNVLPNDEEVEQNINLEEHNNNDSSVDEDISEYLDENTIDDFNREQILDNNDINPTTFVRSPIVNNGAILSNSSNNNKIKNNDTQSASKASMQPNKEAEYKGPIDPYKQTIVPRRFSSVKSGKFEGPIGNIVKNLSSSNKENRKKPVYDQNYQGKIFLGDSDRIWDALKKQASDVYKNENFEKKDNNLEKNKILDPLNSVENLNDEQKSVSTIDWDD</sequence>
<dbReference type="Proteomes" id="UP000067243">
    <property type="component" value="Chromosome"/>
</dbReference>
<keyword evidence="2" id="KW-1133">Transmembrane helix</keyword>
<feature type="transmembrane region" description="Helical" evidence="2">
    <location>
        <begin position="7"/>
        <end position="31"/>
    </location>
</feature>
<organism evidence="3 4">
    <name type="scientific">Spiroplasma turonicum</name>
    <dbReference type="NCBI Taxonomy" id="216946"/>
    <lineage>
        <taxon>Bacteria</taxon>
        <taxon>Bacillati</taxon>
        <taxon>Mycoplasmatota</taxon>
        <taxon>Mollicutes</taxon>
        <taxon>Entomoplasmatales</taxon>
        <taxon>Spiroplasmataceae</taxon>
        <taxon>Spiroplasma</taxon>
    </lineage>
</organism>
<feature type="region of interest" description="Disordered" evidence="1">
    <location>
        <begin position="291"/>
        <end position="325"/>
    </location>
</feature>
<dbReference type="STRING" id="216946.STURO_v1c02260"/>
<dbReference type="KEGG" id="stur:STURON_00227"/>
<protein>
    <recommendedName>
        <fullName evidence="5">Transmembrane protein</fullName>
    </recommendedName>
</protein>
<feature type="compositionally biased region" description="Polar residues" evidence="1">
    <location>
        <begin position="305"/>
        <end position="316"/>
    </location>
</feature>
<feature type="transmembrane region" description="Helical" evidence="2">
    <location>
        <begin position="125"/>
        <end position="147"/>
    </location>
</feature>
<dbReference type="AlphaFoldDB" id="A0A0K1P5A7"/>
<gene>
    <name evidence="3" type="ORF">STURON_00227</name>
</gene>
<name>A0A0K1P5A7_9MOLU</name>
<evidence type="ECO:0000313" key="3">
    <source>
        <dbReference type="EMBL" id="AKU79473.1"/>
    </source>
</evidence>
<accession>A0A0K1P5A7</accession>
<dbReference type="OrthoDB" id="387694at2"/>
<evidence type="ECO:0000313" key="4">
    <source>
        <dbReference type="Proteomes" id="UP000067243"/>
    </source>
</evidence>
<evidence type="ECO:0008006" key="5">
    <source>
        <dbReference type="Google" id="ProtNLM"/>
    </source>
</evidence>
<proteinExistence type="predicted"/>